<keyword evidence="11" id="KW-1185">Reference proteome</keyword>
<dbReference type="GO" id="GO:0044209">
    <property type="term" value="P:AMP salvage"/>
    <property type="evidence" value="ECO:0007669"/>
    <property type="project" value="TreeGrafter"/>
</dbReference>
<dbReference type="Gene3D" id="3.40.50.2020">
    <property type="match status" value="2"/>
</dbReference>
<dbReference type="EC" id="2.4.2.7" evidence="5"/>
<dbReference type="InterPro" id="IPR000836">
    <property type="entry name" value="PRTase_dom"/>
</dbReference>
<dbReference type="GO" id="GO:0006168">
    <property type="term" value="P:adenine salvage"/>
    <property type="evidence" value="ECO:0007669"/>
    <property type="project" value="TreeGrafter"/>
</dbReference>
<comment type="subcellular location">
    <subcellularLocation>
        <location evidence="2">Cytoplasm</location>
    </subcellularLocation>
</comment>
<evidence type="ECO:0000256" key="5">
    <source>
        <dbReference type="ARBA" id="ARBA00011893"/>
    </source>
</evidence>
<dbReference type="PANTHER" id="PTHR32315:SF3">
    <property type="entry name" value="ADENINE PHOSPHORIBOSYLTRANSFERASE"/>
    <property type="match status" value="1"/>
</dbReference>
<evidence type="ECO:0000313" key="10">
    <source>
        <dbReference type="EMBL" id="VDM66552.1"/>
    </source>
</evidence>
<dbReference type="AlphaFoldDB" id="A0A3P7KFG7"/>
<comment type="pathway">
    <text evidence="3">Purine metabolism; AMP biosynthesis via salvage pathway; AMP from adenine: step 1/1.</text>
</comment>
<accession>A0A3P7KFG7</accession>
<dbReference type="GO" id="GO:0005737">
    <property type="term" value="C:cytoplasm"/>
    <property type="evidence" value="ECO:0007669"/>
    <property type="project" value="UniProtKB-SubCell"/>
</dbReference>
<reference evidence="10 11" key="1">
    <citation type="submission" date="2018-11" db="EMBL/GenBank/DDBJ databases">
        <authorList>
            <consortium name="Pathogen Informatics"/>
        </authorList>
    </citation>
    <scope>NUCLEOTIDE SEQUENCE [LARGE SCALE GENOMIC DNA]</scope>
</reference>
<dbReference type="GO" id="GO:0003999">
    <property type="term" value="F:adenine phosphoribosyltransferase activity"/>
    <property type="evidence" value="ECO:0007669"/>
    <property type="project" value="UniProtKB-EC"/>
</dbReference>
<sequence length="172" mass="18594">MPLFANPSLVKDLCAAIAEHIRSDVGDVDAIAGLEARGTQYPYNTQSHRNCLGFLFGPIVAVFLQDVVEIQKDALQAGWKVVLVDDLLATGGTLKVCFTTLRQFVDLKVSGFIRENYASNSGPTFLIAAVEVVGKAQAEVAEAFVLIELLPLRGRELISNVAVTSLLKYNEA</sequence>
<evidence type="ECO:0000256" key="6">
    <source>
        <dbReference type="ARBA" id="ARBA00022490"/>
    </source>
</evidence>
<keyword evidence="6" id="KW-0963">Cytoplasm</keyword>
<proteinExistence type="inferred from homology"/>
<keyword evidence="9" id="KW-0660">Purine salvage</keyword>
<dbReference type="GO" id="GO:0002055">
    <property type="term" value="F:adenine binding"/>
    <property type="evidence" value="ECO:0007669"/>
    <property type="project" value="TreeGrafter"/>
</dbReference>
<evidence type="ECO:0000256" key="1">
    <source>
        <dbReference type="ARBA" id="ARBA00000868"/>
    </source>
</evidence>
<evidence type="ECO:0000256" key="8">
    <source>
        <dbReference type="ARBA" id="ARBA00022679"/>
    </source>
</evidence>
<keyword evidence="7" id="KW-0328">Glycosyltransferase</keyword>
<dbReference type="InterPro" id="IPR050054">
    <property type="entry name" value="UPRTase/APRTase"/>
</dbReference>
<name>A0A3P7KFG7_STRVU</name>
<dbReference type="Proteomes" id="UP000270094">
    <property type="component" value="Unassembled WGS sequence"/>
</dbReference>
<protein>
    <recommendedName>
        <fullName evidence="5">adenine phosphoribosyltransferase</fullName>
        <ecNumber evidence="5">2.4.2.7</ecNumber>
    </recommendedName>
</protein>
<comment type="catalytic activity">
    <reaction evidence="1">
        <text>AMP + diphosphate = 5-phospho-alpha-D-ribose 1-diphosphate + adenine</text>
        <dbReference type="Rhea" id="RHEA:16609"/>
        <dbReference type="ChEBI" id="CHEBI:16708"/>
        <dbReference type="ChEBI" id="CHEBI:33019"/>
        <dbReference type="ChEBI" id="CHEBI:58017"/>
        <dbReference type="ChEBI" id="CHEBI:456215"/>
        <dbReference type="EC" id="2.4.2.7"/>
    </reaction>
</comment>
<keyword evidence="8" id="KW-0808">Transferase</keyword>
<organism evidence="10 11">
    <name type="scientific">Strongylus vulgaris</name>
    <name type="common">Blood worm</name>
    <dbReference type="NCBI Taxonomy" id="40348"/>
    <lineage>
        <taxon>Eukaryota</taxon>
        <taxon>Metazoa</taxon>
        <taxon>Ecdysozoa</taxon>
        <taxon>Nematoda</taxon>
        <taxon>Chromadorea</taxon>
        <taxon>Rhabditida</taxon>
        <taxon>Rhabditina</taxon>
        <taxon>Rhabditomorpha</taxon>
        <taxon>Strongyloidea</taxon>
        <taxon>Strongylidae</taxon>
        <taxon>Strongylus</taxon>
    </lineage>
</organism>
<evidence type="ECO:0000256" key="2">
    <source>
        <dbReference type="ARBA" id="ARBA00004496"/>
    </source>
</evidence>
<evidence type="ECO:0000256" key="3">
    <source>
        <dbReference type="ARBA" id="ARBA00004659"/>
    </source>
</evidence>
<dbReference type="EMBL" id="UYYB01003121">
    <property type="protein sequence ID" value="VDM66552.1"/>
    <property type="molecule type" value="Genomic_DNA"/>
</dbReference>
<evidence type="ECO:0000313" key="11">
    <source>
        <dbReference type="Proteomes" id="UP000270094"/>
    </source>
</evidence>
<gene>
    <name evidence="10" type="ORF">SVUK_LOCUS1550</name>
</gene>
<dbReference type="GO" id="GO:0006166">
    <property type="term" value="P:purine ribonucleoside salvage"/>
    <property type="evidence" value="ECO:0007669"/>
    <property type="project" value="UniProtKB-KW"/>
</dbReference>
<dbReference type="CDD" id="cd06223">
    <property type="entry name" value="PRTases_typeI"/>
    <property type="match status" value="1"/>
</dbReference>
<evidence type="ECO:0000256" key="7">
    <source>
        <dbReference type="ARBA" id="ARBA00022676"/>
    </source>
</evidence>
<comment type="similarity">
    <text evidence="4">Belongs to the purine/pyrimidine phosphoribosyltransferase family.</text>
</comment>
<dbReference type="OrthoDB" id="363185at2759"/>
<dbReference type="SUPFAM" id="SSF53271">
    <property type="entry name" value="PRTase-like"/>
    <property type="match status" value="1"/>
</dbReference>
<dbReference type="GO" id="GO:0016208">
    <property type="term" value="F:AMP binding"/>
    <property type="evidence" value="ECO:0007669"/>
    <property type="project" value="TreeGrafter"/>
</dbReference>
<evidence type="ECO:0000256" key="4">
    <source>
        <dbReference type="ARBA" id="ARBA00008391"/>
    </source>
</evidence>
<dbReference type="PANTHER" id="PTHR32315">
    <property type="entry name" value="ADENINE PHOSPHORIBOSYLTRANSFERASE"/>
    <property type="match status" value="1"/>
</dbReference>
<evidence type="ECO:0000256" key="9">
    <source>
        <dbReference type="ARBA" id="ARBA00022726"/>
    </source>
</evidence>
<dbReference type="InterPro" id="IPR029057">
    <property type="entry name" value="PRTase-like"/>
</dbReference>